<comment type="subcellular location">
    <subcellularLocation>
        <location evidence="1">Membrane</location>
    </subcellularLocation>
</comment>
<keyword evidence="4 5" id="KW-0472">Membrane</keyword>
<evidence type="ECO:0000256" key="1">
    <source>
        <dbReference type="ARBA" id="ARBA00004370"/>
    </source>
</evidence>
<evidence type="ECO:0000256" key="3">
    <source>
        <dbReference type="ARBA" id="ARBA00022989"/>
    </source>
</evidence>
<dbReference type="HOGENOM" id="CLU_976801_0_0_1"/>
<feature type="domain" description="Fatty acid hydroxylase" evidence="6">
    <location>
        <begin position="112"/>
        <end position="243"/>
    </location>
</feature>
<dbReference type="Pfam" id="PF04116">
    <property type="entry name" value="FA_hydroxylase"/>
    <property type="match status" value="1"/>
</dbReference>
<dbReference type="Gramene" id="CML193CT">
    <property type="protein sequence ID" value="CML193CT"/>
    <property type="gene ID" value="CML193C"/>
</dbReference>
<dbReference type="GO" id="GO:0016491">
    <property type="term" value="F:oxidoreductase activity"/>
    <property type="evidence" value="ECO:0007669"/>
    <property type="project" value="InterPro"/>
</dbReference>
<evidence type="ECO:0000259" key="6">
    <source>
        <dbReference type="Pfam" id="PF04116"/>
    </source>
</evidence>
<dbReference type="InterPro" id="IPR006694">
    <property type="entry name" value="Fatty_acid_hydroxylase"/>
</dbReference>
<dbReference type="eggNOG" id="KOG0873">
    <property type="taxonomic scope" value="Eukaryota"/>
</dbReference>
<dbReference type="EMBL" id="AP006494">
    <property type="protein sequence ID" value="BAM80792.1"/>
    <property type="molecule type" value="Genomic_DNA"/>
</dbReference>
<evidence type="ECO:0000256" key="2">
    <source>
        <dbReference type="ARBA" id="ARBA00022692"/>
    </source>
</evidence>
<reference evidence="7 8" key="2">
    <citation type="journal article" date="2007" name="BMC Biol.">
        <title>A 100%-complete sequence reveals unusually simple genomic features in the hot-spring red alga Cyanidioschyzon merolae.</title>
        <authorList>
            <person name="Nozaki H."/>
            <person name="Takano H."/>
            <person name="Misumi O."/>
            <person name="Terasawa K."/>
            <person name="Matsuzaki M."/>
            <person name="Maruyama S."/>
            <person name="Nishida K."/>
            <person name="Yagisawa F."/>
            <person name="Yoshida Y."/>
            <person name="Fujiwara T."/>
            <person name="Takio S."/>
            <person name="Tamura K."/>
            <person name="Chung S.J."/>
            <person name="Nakamura S."/>
            <person name="Kuroiwa H."/>
            <person name="Tanaka K."/>
            <person name="Sato N."/>
            <person name="Kuroiwa T."/>
        </authorList>
    </citation>
    <scope>NUCLEOTIDE SEQUENCE [LARGE SCALE GENOMIC DNA]</scope>
    <source>
        <strain evidence="7 8">10D</strain>
    </source>
</reference>
<dbReference type="KEGG" id="cme:CYME_CML193C"/>
<feature type="transmembrane region" description="Helical" evidence="5">
    <location>
        <begin position="60"/>
        <end position="81"/>
    </location>
</feature>
<dbReference type="RefSeq" id="XP_005536828.1">
    <property type="nucleotide sequence ID" value="XM_005536771.1"/>
</dbReference>
<dbReference type="OrthoDB" id="408954at2759"/>
<organism evidence="7 8">
    <name type="scientific">Cyanidioschyzon merolae (strain NIES-3377 / 10D)</name>
    <name type="common">Unicellular red alga</name>
    <dbReference type="NCBI Taxonomy" id="280699"/>
    <lineage>
        <taxon>Eukaryota</taxon>
        <taxon>Rhodophyta</taxon>
        <taxon>Bangiophyceae</taxon>
        <taxon>Cyanidiales</taxon>
        <taxon>Cyanidiaceae</taxon>
        <taxon>Cyanidioschyzon</taxon>
    </lineage>
</organism>
<dbReference type="PANTHER" id="PTHR11863">
    <property type="entry name" value="STEROL DESATURASE"/>
    <property type="match status" value="1"/>
</dbReference>
<accession>M1VDG1</accession>
<feature type="transmembrane region" description="Helical" evidence="5">
    <location>
        <begin position="19"/>
        <end position="40"/>
    </location>
</feature>
<keyword evidence="3 5" id="KW-1133">Transmembrane helix</keyword>
<feature type="transmembrane region" description="Helical" evidence="5">
    <location>
        <begin position="103"/>
        <end position="123"/>
    </location>
</feature>
<dbReference type="OMA" id="FGSPGIC"/>
<evidence type="ECO:0000256" key="5">
    <source>
        <dbReference type="SAM" id="Phobius"/>
    </source>
</evidence>
<name>M1VDG1_CYAM1</name>
<dbReference type="STRING" id="280699.M1VDG1"/>
<keyword evidence="8" id="KW-1185">Reference proteome</keyword>
<dbReference type="GO" id="GO:0008610">
    <property type="term" value="P:lipid biosynthetic process"/>
    <property type="evidence" value="ECO:0007669"/>
    <property type="project" value="InterPro"/>
</dbReference>
<gene>
    <name evidence="7" type="ORF">CYME_CML193C</name>
</gene>
<dbReference type="GeneID" id="16994637"/>
<dbReference type="Proteomes" id="UP000007014">
    <property type="component" value="Chromosome 12"/>
</dbReference>
<dbReference type="AlphaFoldDB" id="M1VDG1"/>
<evidence type="ECO:0000313" key="8">
    <source>
        <dbReference type="Proteomes" id="UP000007014"/>
    </source>
</evidence>
<evidence type="ECO:0000256" key="4">
    <source>
        <dbReference type="ARBA" id="ARBA00023136"/>
    </source>
</evidence>
<dbReference type="GO" id="GO:0005506">
    <property type="term" value="F:iron ion binding"/>
    <property type="evidence" value="ECO:0007669"/>
    <property type="project" value="InterPro"/>
</dbReference>
<sequence>MVHVSDQVVYLMETTGLPLSVICFLGHLFVFHLGCFLFEVMDQSGWLLDYKEFRGDQRRYWALLPQVCFNQFFILLPSMYLCEKLGVAFDSIDSRQQQLRQTIWHYLFYAVWMTIGHDIFFYLGHRFLLHSSWGYQLLQHDLHHSTKASIALSSMYMAPSDYVLEICVPYLVPLCMLKADAAFHFVAIALGSLGGMYEHSGYNFCPYFPGLSTMAHGMHHTRYNCSFSDGVGSSNLMDGLFRTSYECVYPKWSGKKSIRESKDAQCTYGLN</sequence>
<dbReference type="InterPro" id="IPR050307">
    <property type="entry name" value="Sterol_Desaturase_Related"/>
</dbReference>
<proteinExistence type="predicted"/>
<keyword evidence="2 5" id="KW-0812">Transmembrane</keyword>
<reference evidence="7 8" key="1">
    <citation type="journal article" date="2004" name="Nature">
        <title>Genome sequence of the ultrasmall unicellular red alga Cyanidioschyzon merolae 10D.</title>
        <authorList>
            <person name="Matsuzaki M."/>
            <person name="Misumi O."/>
            <person name="Shin-i T."/>
            <person name="Maruyama S."/>
            <person name="Takahara M."/>
            <person name="Miyagishima S."/>
            <person name="Mori T."/>
            <person name="Nishida K."/>
            <person name="Yagisawa F."/>
            <person name="Nishida K."/>
            <person name="Yoshida Y."/>
            <person name="Nishimura Y."/>
            <person name="Nakao S."/>
            <person name="Kobayashi T."/>
            <person name="Momoyama Y."/>
            <person name="Higashiyama T."/>
            <person name="Minoda A."/>
            <person name="Sano M."/>
            <person name="Nomoto H."/>
            <person name="Oishi K."/>
            <person name="Hayashi H."/>
            <person name="Ohta F."/>
            <person name="Nishizaka S."/>
            <person name="Haga S."/>
            <person name="Miura S."/>
            <person name="Morishita T."/>
            <person name="Kabeya Y."/>
            <person name="Terasawa K."/>
            <person name="Suzuki Y."/>
            <person name="Ishii Y."/>
            <person name="Asakawa S."/>
            <person name="Takano H."/>
            <person name="Ohta N."/>
            <person name="Kuroiwa H."/>
            <person name="Tanaka K."/>
            <person name="Shimizu N."/>
            <person name="Sugano S."/>
            <person name="Sato N."/>
            <person name="Nozaki H."/>
            <person name="Ogasawara N."/>
            <person name="Kohara Y."/>
            <person name="Kuroiwa T."/>
        </authorList>
    </citation>
    <scope>NUCLEOTIDE SEQUENCE [LARGE SCALE GENOMIC DNA]</scope>
    <source>
        <strain evidence="7 8">10D</strain>
    </source>
</reference>
<evidence type="ECO:0000313" key="7">
    <source>
        <dbReference type="EMBL" id="BAM80792.1"/>
    </source>
</evidence>
<dbReference type="GO" id="GO:0016020">
    <property type="term" value="C:membrane"/>
    <property type="evidence" value="ECO:0007669"/>
    <property type="project" value="UniProtKB-SubCell"/>
</dbReference>
<protein>
    <recommendedName>
        <fullName evidence="6">Fatty acid hydroxylase domain-containing protein</fullName>
    </recommendedName>
</protein>